<proteinExistence type="predicted"/>
<accession>A0ABT4ZHF0</accession>
<protein>
    <recommendedName>
        <fullName evidence="3">Flagellar assembly protein FliH/Type III secretion system HrpE domain-containing protein</fullName>
    </recommendedName>
</protein>
<dbReference type="RefSeq" id="WP_271889859.1">
    <property type="nucleotide sequence ID" value="NZ_JAQBIE010000020.1"/>
</dbReference>
<dbReference type="EMBL" id="JAQBIE010000020">
    <property type="protein sequence ID" value="MDB6178743.1"/>
    <property type="molecule type" value="Genomic_DNA"/>
</dbReference>
<evidence type="ECO:0000313" key="2">
    <source>
        <dbReference type="Proteomes" id="UP001165641"/>
    </source>
</evidence>
<reference evidence="1" key="1">
    <citation type="submission" date="2022-12" db="EMBL/GenBank/DDBJ databases">
        <title>Paracoccus onchidii sp. nov., isolated from a marine invertebrate from the South China Sea.</title>
        <authorList>
            <person name="Xu S."/>
            <person name="Liu Z."/>
            <person name="Xu Y."/>
        </authorList>
    </citation>
    <scope>NUCLEOTIDE SEQUENCE</scope>
    <source>
        <strain evidence="1">Z330</strain>
    </source>
</reference>
<dbReference type="Proteomes" id="UP001165641">
    <property type="component" value="Unassembled WGS sequence"/>
</dbReference>
<evidence type="ECO:0008006" key="3">
    <source>
        <dbReference type="Google" id="ProtNLM"/>
    </source>
</evidence>
<evidence type="ECO:0000313" key="1">
    <source>
        <dbReference type="EMBL" id="MDB6178743.1"/>
    </source>
</evidence>
<sequence length="186" mass="20240">MTPASFQLESFASIRAGQKPVPSYLQADLDQAYIDGKAEGVATAVDEQLRNLDAGLTRLAEALKADDAYRRRIRCEAVTTLAPILDAIIDNLAPPASSRRMEEALKHELERLSDSASPLRAAICCGPRQMDLVRRCIQEHALDGIELAECEGDRINLALEGGRIEISGEQIAEEIRALVSELGKGE</sequence>
<organism evidence="1 2">
    <name type="scientific">Paracoccus onchidii</name>
    <dbReference type="NCBI Taxonomy" id="3017813"/>
    <lineage>
        <taxon>Bacteria</taxon>
        <taxon>Pseudomonadati</taxon>
        <taxon>Pseudomonadota</taxon>
        <taxon>Alphaproteobacteria</taxon>
        <taxon>Rhodobacterales</taxon>
        <taxon>Paracoccaceae</taxon>
        <taxon>Paracoccus</taxon>
    </lineage>
</organism>
<comment type="caution">
    <text evidence="1">The sequence shown here is derived from an EMBL/GenBank/DDBJ whole genome shotgun (WGS) entry which is preliminary data.</text>
</comment>
<gene>
    <name evidence="1" type="ORF">PAF17_14695</name>
</gene>
<keyword evidence="2" id="KW-1185">Reference proteome</keyword>
<name>A0ABT4ZHF0_9RHOB</name>